<gene>
    <name evidence="12" type="ORF">MLAC_35900</name>
</gene>
<evidence type="ECO:0000256" key="8">
    <source>
        <dbReference type="ARBA" id="ARBA00061252"/>
    </source>
</evidence>
<comment type="cofactor">
    <cofactor evidence="1">
        <name>FAD</name>
        <dbReference type="ChEBI" id="CHEBI:57692"/>
    </cofactor>
</comment>
<dbReference type="Gene3D" id="3.50.50.60">
    <property type="entry name" value="FAD/NAD(P)-binding domain"/>
    <property type="match status" value="1"/>
</dbReference>
<dbReference type="SUPFAM" id="SSF51905">
    <property type="entry name" value="FAD/NAD(P)-binding domain"/>
    <property type="match status" value="1"/>
</dbReference>
<evidence type="ECO:0000313" key="13">
    <source>
        <dbReference type="Proteomes" id="UP000466396"/>
    </source>
</evidence>
<dbReference type="NCBIfam" id="TIGR02032">
    <property type="entry name" value="GG-red-SF"/>
    <property type="match status" value="1"/>
</dbReference>
<keyword evidence="3" id="KW-0474">Menaquinone biosynthesis</keyword>
<accession>A0A7I7NNR2</accession>
<name>A0A7I7NNR2_9MYCO</name>
<evidence type="ECO:0000313" key="12">
    <source>
        <dbReference type="EMBL" id="BBX98296.1"/>
    </source>
</evidence>
<evidence type="ECO:0000256" key="4">
    <source>
        <dbReference type="ARBA" id="ARBA00022630"/>
    </source>
</evidence>
<dbReference type="GO" id="GO:0016628">
    <property type="term" value="F:oxidoreductase activity, acting on the CH-CH group of donors, NAD or NADP as acceptor"/>
    <property type="evidence" value="ECO:0007669"/>
    <property type="project" value="InterPro"/>
</dbReference>
<comment type="pathway">
    <text evidence="2">Quinol/quinone metabolism; menaquinone biosynthesis.</text>
</comment>
<dbReference type="InterPro" id="IPR050407">
    <property type="entry name" value="Geranylgeranyl_reductase"/>
</dbReference>
<dbReference type="GO" id="GO:0071949">
    <property type="term" value="F:FAD binding"/>
    <property type="evidence" value="ECO:0007669"/>
    <property type="project" value="InterPro"/>
</dbReference>
<dbReference type="AlphaFoldDB" id="A0A7I7NNR2"/>
<evidence type="ECO:0000256" key="2">
    <source>
        <dbReference type="ARBA" id="ARBA00004863"/>
    </source>
</evidence>
<proteinExistence type="inferred from homology"/>
<dbReference type="GO" id="GO:0009234">
    <property type="term" value="P:menaquinone biosynthetic process"/>
    <property type="evidence" value="ECO:0007669"/>
    <property type="project" value="UniProtKB-KW"/>
</dbReference>
<evidence type="ECO:0000256" key="3">
    <source>
        <dbReference type="ARBA" id="ARBA00022428"/>
    </source>
</evidence>
<keyword evidence="13" id="KW-1185">Reference proteome</keyword>
<evidence type="ECO:0000256" key="10">
    <source>
        <dbReference type="ARBA" id="ARBA00069938"/>
    </source>
</evidence>
<evidence type="ECO:0000256" key="6">
    <source>
        <dbReference type="ARBA" id="ARBA00023002"/>
    </source>
</evidence>
<dbReference type="Pfam" id="PF01494">
    <property type="entry name" value="FAD_binding_3"/>
    <property type="match status" value="1"/>
</dbReference>
<evidence type="ECO:0000256" key="9">
    <source>
        <dbReference type="ARBA" id="ARBA00066683"/>
    </source>
</evidence>
<evidence type="ECO:0000259" key="11">
    <source>
        <dbReference type="Pfam" id="PF01494"/>
    </source>
</evidence>
<evidence type="ECO:0000256" key="5">
    <source>
        <dbReference type="ARBA" id="ARBA00022827"/>
    </source>
</evidence>
<dbReference type="InterPro" id="IPR011777">
    <property type="entry name" value="Geranylgeranyl_Rdtase_fam"/>
</dbReference>
<protein>
    <recommendedName>
        <fullName evidence="10">Menaquinone reductase</fullName>
        <ecNumber evidence="9">1.3.99.38</ecNumber>
    </recommendedName>
</protein>
<dbReference type="InterPro" id="IPR002938">
    <property type="entry name" value="FAD-bd"/>
</dbReference>
<evidence type="ECO:0000256" key="1">
    <source>
        <dbReference type="ARBA" id="ARBA00001974"/>
    </source>
</evidence>
<feature type="domain" description="FAD-binding" evidence="11">
    <location>
        <begin position="66"/>
        <end position="237"/>
    </location>
</feature>
<dbReference type="EC" id="1.3.99.38" evidence="9"/>
<evidence type="ECO:0000256" key="7">
    <source>
        <dbReference type="ARBA" id="ARBA00051264"/>
    </source>
</evidence>
<dbReference type="InterPro" id="IPR036188">
    <property type="entry name" value="FAD/NAD-bd_sf"/>
</dbReference>
<dbReference type="PANTHER" id="PTHR42685">
    <property type="entry name" value="GERANYLGERANYL DIPHOSPHATE REDUCTASE"/>
    <property type="match status" value="1"/>
</dbReference>
<organism evidence="12 13">
    <name type="scientific">Mycobacterium lacus</name>
    <dbReference type="NCBI Taxonomy" id="169765"/>
    <lineage>
        <taxon>Bacteria</taxon>
        <taxon>Bacillati</taxon>
        <taxon>Actinomycetota</taxon>
        <taxon>Actinomycetes</taxon>
        <taxon>Mycobacteriales</taxon>
        <taxon>Mycobacteriaceae</taxon>
        <taxon>Mycobacterium</taxon>
    </lineage>
</organism>
<dbReference type="NCBIfam" id="NF045655">
    <property type="entry name" value="MkRedMenJ"/>
    <property type="match status" value="1"/>
</dbReference>
<dbReference type="PANTHER" id="PTHR42685:SF22">
    <property type="entry name" value="CONDITIONED MEDIUM FACTOR RECEPTOR 1"/>
    <property type="match status" value="1"/>
</dbReference>
<dbReference type="FunFam" id="3.50.50.60:FF:000364">
    <property type="entry name" value="Possible oxidoreductase"/>
    <property type="match status" value="1"/>
</dbReference>
<keyword evidence="4" id="KW-0285">Flavoprotein</keyword>
<comment type="catalytic activity">
    <reaction evidence="7">
        <text>menaquinone-9 + AH2 = beta-dihydromenaquinone-9 + A</text>
        <dbReference type="Rhea" id="RHEA:51924"/>
        <dbReference type="ChEBI" id="CHEBI:13193"/>
        <dbReference type="ChEBI" id="CHEBI:17499"/>
        <dbReference type="ChEBI" id="CHEBI:44147"/>
        <dbReference type="ChEBI" id="CHEBI:134607"/>
        <dbReference type="EC" id="1.3.99.38"/>
    </reaction>
</comment>
<sequence>MQQRIGHHLVGAPQLGIHELLNPGDIRTHSRGEHGIAEVHACHHRRRSPHPTNILVNVETTAAGAADVVVVGAGPAGSAAAAWAARAGHDVLVIDSASFPRDKACGDGLTPRAVAELERLGLGGWLSGRIRHRGLRMSGFGGALQVDWPGPAFPAYGSAVARLELDDRIRKVAEDSGARMLLGTKAVAVHHDSCRRVVSLTLADGTEVGCRQLIVADGARSSLGRKLGRRWHQETVYGVAARGYLTTERSDDPWLTSHLELRSPDGALLPGYGWIFPLGNGEVNIGVGALSTSKRPADLALRPLISYYTDLRRDEWGFSGPPRAVSSALLPMGGAVSGVAGPNWMLIGDAAACVNPLNGEGIDYGLETGRLAVELLDSRDLARLWPSLLADHYGRGFSIARRLALLLTFQRFLPATGPLAMRSAALMRIAVRVMANLVTDDDADWVARLWRGGGWASRMIDRRPPFR</sequence>
<dbReference type="PRINTS" id="PR00420">
    <property type="entry name" value="RNGMNOXGNASE"/>
</dbReference>
<dbReference type="Proteomes" id="UP000466396">
    <property type="component" value="Chromosome"/>
</dbReference>
<dbReference type="EMBL" id="AP022581">
    <property type="protein sequence ID" value="BBX98296.1"/>
    <property type="molecule type" value="Genomic_DNA"/>
</dbReference>
<dbReference type="KEGG" id="mlj:MLAC_35900"/>
<reference evidence="12 13" key="1">
    <citation type="journal article" date="2019" name="Emerg. Microbes Infect.">
        <title>Comprehensive subspecies identification of 175 nontuberculous mycobacteria species based on 7547 genomic profiles.</title>
        <authorList>
            <person name="Matsumoto Y."/>
            <person name="Kinjo T."/>
            <person name="Motooka D."/>
            <person name="Nabeya D."/>
            <person name="Jung N."/>
            <person name="Uechi K."/>
            <person name="Horii T."/>
            <person name="Iida T."/>
            <person name="Fujita J."/>
            <person name="Nakamura S."/>
        </authorList>
    </citation>
    <scope>NUCLEOTIDE SEQUENCE [LARGE SCALE GENOMIC DNA]</scope>
    <source>
        <strain evidence="12 13">JCM 15657</strain>
    </source>
</reference>
<keyword evidence="6" id="KW-0560">Oxidoreductase</keyword>
<comment type="similarity">
    <text evidence="8">Belongs to the geranylgeranyl reductase family.</text>
</comment>
<dbReference type="InterPro" id="IPR054880">
    <property type="entry name" value="MkRedMenJ"/>
</dbReference>
<keyword evidence="5" id="KW-0274">FAD</keyword>